<dbReference type="PROSITE" id="PS50222">
    <property type="entry name" value="EF_HAND_2"/>
    <property type="match status" value="1"/>
</dbReference>
<comment type="similarity">
    <text evidence="7">Belongs to the protein kinase superfamily. Ser/Thr protein kinase family. CDPK subfamily.</text>
</comment>
<keyword evidence="4" id="KW-0547">Nucleotide-binding</keyword>
<dbReference type="Gene3D" id="1.10.510.10">
    <property type="entry name" value="Transferase(Phosphotransferase) domain 1"/>
    <property type="match status" value="1"/>
</dbReference>
<dbReference type="InterPro" id="IPR002048">
    <property type="entry name" value="EF_hand_dom"/>
</dbReference>
<evidence type="ECO:0008006" key="13">
    <source>
        <dbReference type="Google" id="ProtNLM"/>
    </source>
</evidence>
<evidence type="ECO:0000256" key="1">
    <source>
        <dbReference type="ARBA" id="ARBA00001946"/>
    </source>
</evidence>
<feature type="compositionally biased region" description="Polar residues" evidence="8">
    <location>
        <begin position="223"/>
        <end position="232"/>
    </location>
</feature>
<keyword evidence="6" id="KW-0067">ATP-binding</keyword>
<dbReference type="InterPro" id="IPR050205">
    <property type="entry name" value="CDPK_Ser/Thr_kinases"/>
</dbReference>
<reference evidence="11" key="1">
    <citation type="submission" date="2021-02" db="EMBL/GenBank/DDBJ databases">
        <authorList>
            <person name="Dougan E. K."/>
            <person name="Rhodes N."/>
            <person name="Thang M."/>
            <person name="Chan C."/>
        </authorList>
    </citation>
    <scope>NUCLEOTIDE SEQUENCE</scope>
</reference>
<evidence type="ECO:0000256" key="4">
    <source>
        <dbReference type="ARBA" id="ARBA00022741"/>
    </source>
</evidence>
<proteinExistence type="inferred from homology"/>
<dbReference type="EMBL" id="CAJNNW010025883">
    <property type="protein sequence ID" value="CAE8680703.1"/>
    <property type="molecule type" value="Genomic_DNA"/>
</dbReference>
<dbReference type="GO" id="GO:0005524">
    <property type="term" value="F:ATP binding"/>
    <property type="evidence" value="ECO:0007669"/>
    <property type="project" value="UniProtKB-KW"/>
</dbReference>
<dbReference type="InterPro" id="IPR011009">
    <property type="entry name" value="Kinase-like_dom_sf"/>
</dbReference>
<evidence type="ECO:0000256" key="2">
    <source>
        <dbReference type="ARBA" id="ARBA00022527"/>
    </source>
</evidence>
<dbReference type="SUPFAM" id="SSF56112">
    <property type="entry name" value="Protein kinase-like (PK-like)"/>
    <property type="match status" value="1"/>
</dbReference>
<feature type="domain" description="EF-hand" evidence="10">
    <location>
        <begin position="501"/>
        <end position="536"/>
    </location>
</feature>
<keyword evidence="2" id="KW-0723">Serine/threonine-protein kinase</keyword>
<evidence type="ECO:0000313" key="12">
    <source>
        <dbReference type="Proteomes" id="UP000626109"/>
    </source>
</evidence>
<sequence>MGVVGCSREVADCACTALHLARPCGRPLDTPCDGFLGEKEKEKSRLSRGVNDELVAWAKTSRSAKSGAADQKATRQLEKPLIPIGGLVPQHGGLSGGSTGSSCDPLDVFELKVRPLGFGAQGEVLLATHRQSGALRACKQVSKARRRPTEEAPYATFPLNSSRRSREVEAMLRLDHPNVARLFEVFEDEANVYLIMELLSGGSVLDRLMPKSGLHPEAPASPSGKTEASSPRSLEEREAAGLFRQMLGAVLHLHGHGVVHRDLKLDHFLFAGQPQQQPTTKNKNNNHNHQETTSVKLVDFGMAKVWQVDEPLTPRVGTRQYMAPEADAGGSLCSATADRADVWSLGVALHAMLTGRFPVSVPTKPEDSSRGLEQLSPAAQDLLSQLLERQPGLRPPVAAVIHHPWLAAAAAEELSEATSFARASFSWASPPFCLQGVREAARLRRLALLAVAKELEDQDALSFSRVFRVLEAECGGPLTLQALENRRQLQSAGRHEDFPAGLVLELIQVFDIVDADGSRCIGWTELLAAMLLAAKERTLPDYACWRAFDTLSMGGPALTKASLRRACHSPRRAARPATSQTAARRLADPEDMVSEIARSGEVRREDFQGLLAGRYSESSGDAGGDWRAKLADHYGLQSEP</sequence>
<dbReference type="PROSITE" id="PS00018">
    <property type="entry name" value="EF_HAND_1"/>
    <property type="match status" value="1"/>
</dbReference>
<dbReference type="GO" id="GO:0005509">
    <property type="term" value="F:calcium ion binding"/>
    <property type="evidence" value="ECO:0007669"/>
    <property type="project" value="InterPro"/>
</dbReference>
<protein>
    <recommendedName>
        <fullName evidence="13">Non-specific serine/threonine protein kinase</fullName>
    </recommendedName>
</protein>
<dbReference type="GO" id="GO:0004674">
    <property type="term" value="F:protein serine/threonine kinase activity"/>
    <property type="evidence" value="ECO:0007669"/>
    <property type="project" value="UniProtKB-KW"/>
</dbReference>
<organism evidence="11 12">
    <name type="scientific">Polarella glacialis</name>
    <name type="common">Dinoflagellate</name>
    <dbReference type="NCBI Taxonomy" id="89957"/>
    <lineage>
        <taxon>Eukaryota</taxon>
        <taxon>Sar</taxon>
        <taxon>Alveolata</taxon>
        <taxon>Dinophyceae</taxon>
        <taxon>Suessiales</taxon>
        <taxon>Suessiaceae</taxon>
        <taxon>Polarella</taxon>
    </lineage>
</organism>
<evidence type="ECO:0000313" key="11">
    <source>
        <dbReference type="EMBL" id="CAE8680703.1"/>
    </source>
</evidence>
<dbReference type="InterPro" id="IPR000719">
    <property type="entry name" value="Prot_kinase_dom"/>
</dbReference>
<accession>A0A813JNS8</accession>
<keyword evidence="3" id="KW-0808">Transferase</keyword>
<evidence type="ECO:0000256" key="6">
    <source>
        <dbReference type="ARBA" id="ARBA00022840"/>
    </source>
</evidence>
<dbReference type="Gene3D" id="3.30.200.20">
    <property type="entry name" value="Phosphorylase Kinase, domain 1"/>
    <property type="match status" value="1"/>
</dbReference>
<dbReference type="InterPro" id="IPR018247">
    <property type="entry name" value="EF_Hand_1_Ca_BS"/>
</dbReference>
<comment type="caution">
    <text evidence="11">The sequence shown here is derived from an EMBL/GenBank/DDBJ whole genome shotgun (WGS) entry which is preliminary data.</text>
</comment>
<keyword evidence="5" id="KW-0418">Kinase</keyword>
<feature type="region of interest" description="Disordered" evidence="8">
    <location>
        <begin position="210"/>
        <end position="235"/>
    </location>
</feature>
<feature type="domain" description="Protein kinase" evidence="9">
    <location>
        <begin position="110"/>
        <end position="406"/>
    </location>
</feature>
<dbReference type="Proteomes" id="UP000626109">
    <property type="component" value="Unassembled WGS sequence"/>
</dbReference>
<gene>
    <name evidence="11" type="ORF">PGLA2088_LOCUS22058</name>
</gene>
<evidence type="ECO:0000256" key="3">
    <source>
        <dbReference type="ARBA" id="ARBA00022679"/>
    </source>
</evidence>
<dbReference type="Gene3D" id="1.10.238.10">
    <property type="entry name" value="EF-hand"/>
    <property type="match status" value="2"/>
</dbReference>
<dbReference type="PANTHER" id="PTHR24349">
    <property type="entry name" value="SERINE/THREONINE-PROTEIN KINASE"/>
    <property type="match status" value="1"/>
</dbReference>
<evidence type="ECO:0000256" key="8">
    <source>
        <dbReference type="SAM" id="MobiDB-lite"/>
    </source>
</evidence>
<evidence type="ECO:0000259" key="9">
    <source>
        <dbReference type="PROSITE" id="PS50011"/>
    </source>
</evidence>
<name>A0A813JNS8_POLGL</name>
<evidence type="ECO:0000256" key="5">
    <source>
        <dbReference type="ARBA" id="ARBA00022777"/>
    </source>
</evidence>
<comment type="cofactor">
    <cofactor evidence="1">
        <name>Mg(2+)</name>
        <dbReference type="ChEBI" id="CHEBI:18420"/>
    </cofactor>
</comment>
<dbReference type="Pfam" id="PF00069">
    <property type="entry name" value="Pkinase"/>
    <property type="match status" value="1"/>
</dbReference>
<dbReference type="PROSITE" id="PS50011">
    <property type="entry name" value="PROTEIN_KINASE_DOM"/>
    <property type="match status" value="1"/>
</dbReference>
<evidence type="ECO:0000256" key="7">
    <source>
        <dbReference type="ARBA" id="ARBA00024334"/>
    </source>
</evidence>
<evidence type="ECO:0000259" key="10">
    <source>
        <dbReference type="PROSITE" id="PS50222"/>
    </source>
</evidence>
<dbReference type="AlphaFoldDB" id="A0A813JNS8"/>